<comment type="similarity">
    <text evidence="3 7">Belongs to the IspD/TarI cytidylyltransferase family. IspD subfamily.</text>
</comment>
<evidence type="ECO:0000313" key="8">
    <source>
        <dbReference type="EMBL" id="PAE86831.1"/>
    </source>
</evidence>
<dbReference type="NCBIfam" id="TIGR00453">
    <property type="entry name" value="ispD"/>
    <property type="match status" value="1"/>
</dbReference>
<proteinExistence type="inferred from homology"/>
<comment type="pathway">
    <text evidence="2 7">Isoprenoid biosynthesis; isopentenyl diphosphate biosynthesis via DXP pathway; isopentenyl diphosphate from 1-deoxy-D-xylulose 5-phosphate: step 2/6.</text>
</comment>
<evidence type="ECO:0000256" key="2">
    <source>
        <dbReference type="ARBA" id="ARBA00004787"/>
    </source>
</evidence>
<sequence length="229" mass="25222">MEYAAIVLAAGQGKRMKAGMNKQLIDLNGIPLIVHSLRLFEEDEACKAIWLVVSEPERQTMEKLVAEYQIGKVKGLVNGGAERQDSVYAGLKGMEEAEIVLIHDGARPFVAKPILTKLADEAAQSGAAIAAVPVKDTVKLANKNSVARTVERKNLWAAQTPQAFQYELVLAAHEDAKKHGFLGTDDASLVERLDKRVTIVESDYLNIKLTTEEDLLFAETILKKRENQL</sequence>
<accession>A0A268NTW2</accession>
<protein>
    <recommendedName>
        <fullName evidence="7">2-C-methyl-D-erythritol 4-phosphate cytidylyltransferase</fullName>
        <ecNumber evidence="7">2.7.7.60</ecNumber>
    </recommendedName>
    <alternativeName>
        <fullName evidence="7">4-diphosphocytidyl-2C-methyl-D-erythritol synthase</fullName>
    </alternativeName>
    <alternativeName>
        <fullName evidence="7">MEP cytidylyltransferase</fullName>
        <shortName evidence="7">MCT</shortName>
    </alternativeName>
</protein>
<evidence type="ECO:0000256" key="4">
    <source>
        <dbReference type="ARBA" id="ARBA00022679"/>
    </source>
</evidence>
<evidence type="ECO:0000313" key="9">
    <source>
        <dbReference type="Proteomes" id="UP000216207"/>
    </source>
</evidence>
<dbReference type="CDD" id="cd02516">
    <property type="entry name" value="CDP-ME_synthetase"/>
    <property type="match status" value="1"/>
</dbReference>
<organism evidence="8 9">
    <name type="scientific">Shouchella clausii</name>
    <name type="common">Alkalihalobacillus clausii</name>
    <dbReference type="NCBI Taxonomy" id="79880"/>
    <lineage>
        <taxon>Bacteria</taxon>
        <taxon>Bacillati</taxon>
        <taxon>Bacillota</taxon>
        <taxon>Bacilli</taxon>
        <taxon>Bacillales</taxon>
        <taxon>Bacillaceae</taxon>
        <taxon>Shouchella</taxon>
    </lineage>
</organism>
<evidence type="ECO:0000256" key="7">
    <source>
        <dbReference type="HAMAP-Rule" id="MF_00108"/>
    </source>
</evidence>
<dbReference type="EMBL" id="NPCC01000045">
    <property type="protein sequence ID" value="PAE86831.1"/>
    <property type="molecule type" value="Genomic_DNA"/>
</dbReference>
<dbReference type="EC" id="2.7.7.60" evidence="7"/>
<dbReference type="Pfam" id="PF01128">
    <property type="entry name" value="IspD"/>
    <property type="match status" value="1"/>
</dbReference>
<feature type="site" description="Positions MEP for the nucleophilic attack" evidence="7">
    <location>
        <position position="208"/>
    </location>
</feature>
<dbReference type="RefSeq" id="WP_095295146.1">
    <property type="nucleotide sequence ID" value="NZ_NPCC01000045.1"/>
</dbReference>
<dbReference type="PANTHER" id="PTHR32125:SF4">
    <property type="entry name" value="2-C-METHYL-D-ERYTHRITOL 4-PHOSPHATE CYTIDYLYLTRANSFERASE, CHLOROPLASTIC"/>
    <property type="match status" value="1"/>
</dbReference>
<dbReference type="InterPro" id="IPR018294">
    <property type="entry name" value="ISPD_synthase_CS"/>
</dbReference>
<feature type="site" description="Transition state stabilizer" evidence="7">
    <location>
        <position position="15"/>
    </location>
</feature>
<keyword evidence="5 7" id="KW-0548">Nucleotidyltransferase</keyword>
<comment type="function">
    <text evidence="7">Catalyzes the formation of 4-diphosphocytidyl-2-C-methyl-D-erythritol from CTP and 2-C-methyl-D-erythritol 4-phosphate (MEP).</text>
</comment>
<dbReference type="PROSITE" id="PS01295">
    <property type="entry name" value="ISPD"/>
    <property type="match status" value="1"/>
</dbReference>
<dbReference type="HAMAP" id="MF_00108">
    <property type="entry name" value="IspD"/>
    <property type="match status" value="1"/>
</dbReference>
<dbReference type="InterPro" id="IPR001228">
    <property type="entry name" value="IspD"/>
</dbReference>
<feature type="site" description="Transition state stabilizer" evidence="7">
    <location>
        <position position="22"/>
    </location>
</feature>
<keyword evidence="4 7" id="KW-0808">Transferase</keyword>
<dbReference type="Gene3D" id="3.90.550.10">
    <property type="entry name" value="Spore Coat Polysaccharide Biosynthesis Protein SpsA, Chain A"/>
    <property type="match status" value="1"/>
</dbReference>
<keyword evidence="6 7" id="KW-0414">Isoprene biosynthesis</keyword>
<feature type="site" description="Positions MEP for the nucleophilic attack" evidence="7">
    <location>
        <position position="152"/>
    </location>
</feature>
<comment type="catalytic activity">
    <reaction evidence="1 7">
        <text>2-C-methyl-D-erythritol 4-phosphate + CTP + H(+) = 4-CDP-2-C-methyl-D-erythritol + diphosphate</text>
        <dbReference type="Rhea" id="RHEA:13429"/>
        <dbReference type="ChEBI" id="CHEBI:15378"/>
        <dbReference type="ChEBI" id="CHEBI:33019"/>
        <dbReference type="ChEBI" id="CHEBI:37563"/>
        <dbReference type="ChEBI" id="CHEBI:57823"/>
        <dbReference type="ChEBI" id="CHEBI:58262"/>
        <dbReference type="EC" id="2.7.7.60"/>
    </reaction>
</comment>
<dbReference type="InterPro" id="IPR034683">
    <property type="entry name" value="IspD/TarI"/>
</dbReference>
<dbReference type="Proteomes" id="UP000216207">
    <property type="component" value="Unassembled WGS sequence"/>
</dbReference>
<dbReference type="AlphaFoldDB" id="A0A268NTW2"/>
<dbReference type="InterPro" id="IPR029044">
    <property type="entry name" value="Nucleotide-diphossugar_trans"/>
</dbReference>
<name>A0A268NTW2_SHOCL</name>
<dbReference type="UniPathway" id="UPA00056">
    <property type="reaction ID" value="UER00093"/>
</dbReference>
<dbReference type="GO" id="GO:0019288">
    <property type="term" value="P:isopentenyl diphosphate biosynthetic process, methylerythritol 4-phosphate pathway"/>
    <property type="evidence" value="ECO:0007669"/>
    <property type="project" value="UniProtKB-UniRule"/>
</dbReference>
<gene>
    <name evidence="7" type="primary">ispD</name>
    <name evidence="8" type="ORF">CHH72_21100</name>
</gene>
<dbReference type="SUPFAM" id="SSF53448">
    <property type="entry name" value="Nucleotide-diphospho-sugar transferases"/>
    <property type="match status" value="1"/>
</dbReference>
<evidence type="ECO:0000256" key="5">
    <source>
        <dbReference type="ARBA" id="ARBA00022695"/>
    </source>
</evidence>
<evidence type="ECO:0000256" key="1">
    <source>
        <dbReference type="ARBA" id="ARBA00001282"/>
    </source>
</evidence>
<dbReference type="InterPro" id="IPR050088">
    <property type="entry name" value="IspD/TarI_cytidylyltransf_bact"/>
</dbReference>
<comment type="caution">
    <text evidence="8">The sequence shown here is derived from an EMBL/GenBank/DDBJ whole genome shotgun (WGS) entry which is preliminary data.</text>
</comment>
<evidence type="ECO:0000256" key="6">
    <source>
        <dbReference type="ARBA" id="ARBA00023229"/>
    </source>
</evidence>
<dbReference type="GO" id="GO:0050518">
    <property type="term" value="F:2-C-methyl-D-erythritol 4-phosphate cytidylyltransferase activity"/>
    <property type="evidence" value="ECO:0007669"/>
    <property type="project" value="UniProtKB-UniRule"/>
</dbReference>
<dbReference type="PANTHER" id="PTHR32125">
    <property type="entry name" value="2-C-METHYL-D-ERYTHRITOL 4-PHOSPHATE CYTIDYLYLTRANSFERASE, CHLOROPLASTIC"/>
    <property type="match status" value="1"/>
</dbReference>
<dbReference type="FunFam" id="3.90.550.10:FF:000003">
    <property type="entry name" value="2-C-methyl-D-erythritol 4-phosphate cytidylyltransferase"/>
    <property type="match status" value="1"/>
</dbReference>
<reference evidence="8 9" key="1">
    <citation type="submission" date="2017-07" db="EMBL/GenBank/DDBJ databases">
        <title>Isolation and whole genome analysis of endospore-forming bacteria from heroin.</title>
        <authorList>
            <person name="Kalinowski J."/>
            <person name="Ahrens B."/>
            <person name="Al-Dilaimi A."/>
            <person name="Winkler A."/>
            <person name="Wibberg D."/>
            <person name="Schleenbecker U."/>
            <person name="Ruckert C."/>
            <person name="Wolfel R."/>
            <person name="Grass G."/>
        </authorList>
    </citation>
    <scope>NUCLEOTIDE SEQUENCE [LARGE SCALE GENOMIC DNA]</scope>
    <source>
        <strain evidence="8 9">7539</strain>
    </source>
</reference>
<evidence type="ECO:0000256" key="3">
    <source>
        <dbReference type="ARBA" id="ARBA00009789"/>
    </source>
</evidence>